<comment type="caution">
    <text evidence="2">The sequence shown here is derived from an EMBL/GenBank/DDBJ whole genome shotgun (WGS) entry which is preliminary data.</text>
</comment>
<gene>
    <name evidence="2" type="ORF">A8990_103218</name>
</gene>
<evidence type="ECO:0000259" key="1">
    <source>
        <dbReference type="Pfam" id="PF12146"/>
    </source>
</evidence>
<dbReference type="Gene3D" id="3.40.50.1820">
    <property type="entry name" value="alpha/beta hydrolase"/>
    <property type="match status" value="1"/>
</dbReference>
<dbReference type="RefSeq" id="WP_181909389.1">
    <property type="nucleotide sequence ID" value="NZ_QTTN01000003.1"/>
</dbReference>
<dbReference type="PANTHER" id="PTHR43433">
    <property type="entry name" value="HYDROLASE, ALPHA/BETA FOLD FAMILY PROTEIN"/>
    <property type="match status" value="1"/>
</dbReference>
<dbReference type="InterPro" id="IPR050471">
    <property type="entry name" value="AB_hydrolase"/>
</dbReference>
<evidence type="ECO:0000313" key="2">
    <source>
        <dbReference type="EMBL" id="REE92911.1"/>
    </source>
</evidence>
<dbReference type="InterPro" id="IPR029058">
    <property type="entry name" value="AB_hydrolase_fold"/>
</dbReference>
<dbReference type="EMBL" id="QTTN01000003">
    <property type="protein sequence ID" value="REE92911.1"/>
    <property type="molecule type" value="Genomic_DNA"/>
</dbReference>
<dbReference type="Proteomes" id="UP000256304">
    <property type="component" value="Unassembled WGS sequence"/>
</dbReference>
<reference evidence="2 3" key="1">
    <citation type="submission" date="2018-08" db="EMBL/GenBank/DDBJ databases">
        <title>Genomic Encyclopedia of Type Strains, Phase III (KMG-III): the genomes of soil and plant-associated and newly described type strains.</title>
        <authorList>
            <person name="Whitman W."/>
        </authorList>
    </citation>
    <scope>NUCLEOTIDE SEQUENCE [LARGE SCALE GENOMIC DNA]</scope>
    <source>
        <strain evidence="2 3">CGMCC 1.10966</strain>
    </source>
</reference>
<dbReference type="Pfam" id="PF12146">
    <property type="entry name" value="Hydrolase_4"/>
    <property type="match status" value="1"/>
</dbReference>
<name>A0A3D9SQE6_9BACL</name>
<dbReference type="InterPro" id="IPR022742">
    <property type="entry name" value="Hydrolase_4"/>
</dbReference>
<organism evidence="2 3">
    <name type="scientific">Paenibacillus taihuensis</name>
    <dbReference type="NCBI Taxonomy" id="1156355"/>
    <lineage>
        <taxon>Bacteria</taxon>
        <taxon>Bacillati</taxon>
        <taxon>Bacillota</taxon>
        <taxon>Bacilli</taxon>
        <taxon>Bacillales</taxon>
        <taxon>Paenibacillaceae</taxon>
        <taxon>Paenibacillus</taxon>
    </lineage>
</organism>
<accession>A0A3D9SQE6</accession>
<sequence>MTVHPPGLSSQLFVPLEEKLTGDSELIRFDIRGHGSSSAGDGNLSLALIAEDMRLLLDELGEETTYLCSYGSGSFPLLTALLAYPERFKGGILINGTAGYTDFASHARLQATFVSSVLAPKDPIAYKSAQSEAGNRAEFQSLYADVLQGDSAKWREYTTACLGSPLKKRLSQIRQPMLIMYGAEDRVSLRYASELKRLPNREYYAIEGASKQLLTRHPETIAFIMSQWIDKQEHPELADTFEERSALLEELVTHGAAEGHPEDYHSLQ</sequence>
<dbReference type="SUPFAM" id="SSF53474">
    <property type="entry name" value="alpha/beta-Hydrolases"/>
    <property type="match status" value="1"/>
</dbReference>
<protein>
    <submittedName>
        <fullName evidence="2">Pimeloyl-ACP methyl ester carboxylesterase</fullName>
    </submittedName>
</protein>
<keyword evidence="3" id="KW-1185">Reference proteome</keyword>
<dbReference type="AlphaFoldDB" id="A0A3D9SQE6"/>
<proteinExistence type="predicted"/>
<feature type="domain" description="Serine aminopeptidase S33" evidence="1">
    <location>
        <begin position="25"/>
        <end position="193"/>
    </location>
</feature>
<evidence type="ECO:0000313" key="3">
    <source>
        <dbReference type="Proteomes" id="UP000256304"/>
    </source>
</evidence>
<dbReference type="PANTHER" id="PTHR43433:SF5">
    <property type="entry name" value="AB HYDROLASE-1 DOMAIN-CONTAINING PROTEIN"/>
    <property type="match status" value="1"/>
</dbReference>